<keyword evidence="2" id="KW-0812">Transmembrane</keyword>
<evidence type="ECO:0000256" key="2">
    <source>
        <dbReference type="SAM" id="Phobius"/>
    </source>
</evidence>
<dbReference type="PANTHER" id="PTHR23213">
    <property type="entry name" value="FORMIN-RELATED"/>
    <property type="match status" value="1"/>
</dbReference>
<reference evidence="3 4" key="1">
    <citation type="journal article" date="2017" name="Nat. Commun.">
        <title>Genome assembly with in vitro proximity ligation data and whole-genome triplication in lettuce.</title>
        <authorList>
            <person name="Reyes-Chin-Wo S."/>
            <person name="Wang Z."/>
            <person name="Yang X."/>
            <person name="Kozik A."/>
            <person name="Arikit S."/>
            <person name="Song C."/>
            <person name="Xia L."/>
            <person name="Froenicke L."/>
            <person name="Lavelle D.O."/>
            <person name="Truco M.J."/>
            <person name="Xia R."/>
            <person name="Zhu S."/>
            <person name="Xu C."/>
            <person name="Xu H."/>
            <person name="Xu X."/>
            <person name="Cox K."/>
            <person name="Korf I."/>
            <person name="Meyers B.C."/>
            <person name="Michelmore R.W."/>
        </authorList>
    </citation>
    <scope>NUCLEOTIDE SEQUENCE [LARGE SCALE GENOMIC DNA]</scope>
    <source>
        <strain evidence="4">cv. Salinas</strain>
        <tissue evidence="3">Seedlings</tissue>
    </source>
</reference>
<dbReference type="GO" id="GO:0051015">
    <property type="term" value="F:actin filament binding"/>
    <property type="evidence" value="ECO:0007669"/>
    <property type="project" value="InterPro"/>
</dbReference>
<gene>
    <name evidence="3" type="ORF">LSAT_V11C700384560</name>
</gene>
<evidence type="ECO:0000313" key="4">
    <source>
        <dbReference type="Proteomes" id="UP000235145"/>
    </source>
</evidence>
<sequence length="326" mass="34118">MILISHVNSNQEFTHLVEALQDLESNGIDKVPLEKENFMLDCLKVESPIPVPIRRKLAESNCEPHCTEETPKQNGQSQTLDIEPIPFAVIKADGDESGITNTTIIIAVVSTSVVTFLLATLLFCWYTKSYSGVQNDEKPLLSLSTSIPLDPPPGNLIASGIAPLKPPPGGPDLALKAPPGMNDLHTPPLNTSSPPSRSPAGGGGAAATAPVLSPSAAPLSLHGPSRAASTRRPPLAAPPPPPPSGKAPPPPPPLKQGPRPPPPPGGGMKGPPRPPGVGLKTTRPSPGDADGDDSNKAKLKPFFWDKVMASPDQAMVWHQIRAGSFQ</sequence>
<keyword evidence="4" id="KW-1185">Reference proteome</keyword>
<feature type="region of interest" description="Disordered" evidence="1">
    <location>
        <begin position="158"/>
        <end position="297"/>
    </location>
</feature>
<protein>
    <recommendedName>
        <fullName evidence="5">FH2 domain-containing protein</fullName>
    </recommendedName>
</protein>
<accession>A0A9R1V3L5</accession>
<dbReference type="AlphaFoldDB" id="A0A9R1V3L5"/>
<evidence type="ECO:0000256" key="1">
    <source>
        <dbReference type="SAM" id="MobiDB-lite"/>
    </source>
</evidence>
<dbReference type="Proteomes" id="UP000235145">
    <property type="component" value="Unassembled WGS sequence"/>
</dbReference>
<comment type="caution">
    <text evidence="3">The sequence shown here is derived from an EMBL/GenBank/DDBJ whole genome shotgun (WGS) entry which is preliminary data.</text>
</comment>
<feature type="compositionally biased region" description="Pro residues" evidence="1">
    <location>
        <begin position="235"/>
        <end position="275"/>
    </location>
</feature>
<evidence type="ECO:0008006" key="5">
    <source>
        <dbReference type="Google" id="ProtNLM"/>
    </source>
</evidence>
<feature type="transmembrane region" description="Helical" evidence="2">
    <location>
        <begin position="104"/>
        <end position="126"/>
    </location>
</feature>
<organism evidence="3 4">
    <name type="scientific">Lactuca sativa</name>
    <name type="common">Garden lettuce</name>
    <dbReference type="NCBI Taxonomy" id="4236"/>
    <lineage>
        <taxon>Eukaryota</taxon>
        <taxon>Viridiplantae</taxon>
        <taxon>Streptophyta</taxon>
        <taxon>Embryophyta</taxon>
        <taxon>Tracheophyta</taxon>
        <taxon>Spermatophyta</taxon>
        <taxon>Magnoliopsida</taxon>
        <taxon>eudicotyledons</taxon>
        <taxon>Gunneridae</taxon>
        <taxon>Pentapetalae</taxon>
        <taxon>asterids</taxon>
        <taxon>campanulids</taxon>
        <taxon>Asterales</taxon>
        <taxon>Asteraceae</taxon>
        <taxon>Cichorioideae</taxon>
        <taxon>Cichorieae</taxon>
        <taxon>Lactucinae</taxon>
        <taxon>Lactuca</taxon>
    </lineage>
</organism>
<dbReference type="GO" id="GO:0045010">
    <property type="term" value="P:actin nucleation"/>
    <property type="evidence" value="ECO:0007669"/>
    <property type="project" value="InterPro"/>
</dbReference>
<dbReference type="InterPro" id="IPR027643">
    <property type="entry name" value="Formin-like_plant"/>
</dbReference>
<evidence type="ECO:0000313" key="3">
    <source>
        <dbReference type="EMBL" id="KAJ0197907.1"/>
    </source>
</evidence>
<keyword evidence="2" id="KW-0472">Membrane</keyword>
<name>A0A9R1V3L5_LACSA</name>
<dbReference type="EMBL" id="NBSK02000007">
    <property type="protein sequence ID" value="KAJ0197907.1"/>
    <property type="molecule type" value="Genomic_DNA"/>
</dbReference>
<feature type="compositionally biased region" description="Low complexity" evidence="1">
    <location>
        <begin position="223"/>
        <end position="234"/>
    </location>
</feature>
<dbReference type="PANTHER" id="PTHR23213:SF269">
    <property type="entry name" value="FORMIN-LIKE PROTEIN 5"/>
    <property type="match status" value="1"/>
</dbReference>
<keyword evidence="2" id="KW-1133">Transmembrane helix</keyword>
<proteinExistence type="predicted"/>